<sequence>MRLQRRPAEQPDRGRVLGERSVRREALRQQRRVPHPLVRVAGQPRHHLGLQRRGGGRQVVVPGDHGPQLLQRAGPGDLPGQRPQLLVAPPDAQQVDEPVQVRQAAAGDPVAQQALAPGRVAAGDVHGDPGVQLGTGVAGQLVPQPQPPRVGPPRTAQERDGPGRDEQGAGDAERERDAPDQPGRDEQRRRRQQHRGRPPRPHGQHRRPQRHPQVPPHTHAPMMPEPGGRAGPAAVGVSGCGGR</sequence>
<dbReference type="RefSeq" id="WP_260709519.1">
    <property type="nucleotide sequence ID" value="NZ_CP073767.1"/>
</dbReference>
<organism evidence="2 3">
    <name type="scientific">Dactylosporangium aurantiacum</name>
    <dbReference type="NCBI Taxonomy" id="35754"/>
    <lineage>
        <taxon>Bacteria</taxon>
        <taxon>Bacillati</taxon>
        <taxon>Actinomycetota</taxon>
        <taxon>Actinomycetes</taxon>
        <taxon>Micromonosporales</taxon>
        <taxon>Micromonosporaceae</taxon>
        <taxon>Dactylosporangium</taxon>
    </lineage>
</organism>
<dbReference type="AlphaFoldDB" id="A0A9Q9I8R7"/>
<feature type="compositionally biased region" description="Basic residues" evidence="1">
    <location>
        <begin position="189"/>
        <end position="210"/>
    </location>
</feature>
<protein>
    <submittedName>
        <fullName evidence="2">Uncharacterized protein</fullName>
    </submittedName>
</protein>
<feature type="region of interest" description="Disordered" evidence="1">
    <location>
        <begin position="121"/>
        <end position="243"/>
    </location>
</feature>
<evidence type="ECO:0000256" key="1">
    <source>
        <dbReference type="SAM" id="MobiDB-lite"/>
    </source>
</evidence>
<evidence type="ECO:0000313" key="2">
    <source>
        <dbReference type="EMBL" id="UWZ51869.1"/>
    </source>
</evidence>
<feature type="compositionally biased region" description="Basic and acidic residues" evidence="1">
    <location>
        <begin position="156"/>
        <end position="188"/>
    </location>
</feature>
<gene>
    <name evidence="2" type="ORF">Daura_34870</name>
</gene>
<feature type="region of interest" description="Disordered" evidence="1">
    <location>
        <begin position="63"/>
        <end position="82"/>
    </location>
</feature>
<reference evidence="2" key="1">
    <citation type="submission" date="2021-04" db="EMBL/GenBank/DDBJ databases">
        <title>Dactylosporangium aurantiacum NRRL B-8018 full assembly.</title>
        <authorList>
            <person name="Hartkoorn R.C."/>
            <person name="Beaudoing E."/>
            <person name="Hot D."/>
        </authorList>
    </citation>
    <scope>NUCLEOTIDE SEQUENCE</scope>
    <source>
        <strain evidence="2">NRRL B-8018</strain>
    </source>
</reference>
<accession>A0A9Q9I8R7</accession>
<keyword evidence="3" id="KW-1185">Reference proteome</keyword>
<proteinExistence type="predicted"/>
<name>A0A9Q9I8R7_9ACTN</name>
<dbReference type="EMBL" id="CP073767">
    <property type="protein sequence ID" value="UWZ51869.1"/>
    <property type="molecule type" value="Genomic_DNA"/>
</dbReference>
<feature type="region of interest" description="Disordered" evidence="1">
    <location>
        <begin position="1"/>
        <end position="33"/>
    </location>
</feature>
<dbReference type="KEGG" id="daur:Daura_34870"/>
<feature type="compositionally biased region" description="Low complexity" evidence="1">
    <location>
        <begin position="216"/>
        <end position="237"/>
    </location>
</feature>
<dbReference type="Proteomes" id="UP001058003">
    <property type="component" value="Chromosome"/>
</dbReference>
<evidence type="ECO:0000313" key="3">
    <source>
        <dbReference type="Proteomes" id="UP001058003"/>
    </source>
</evidence>
<feature type="compositionally biased region" description="Basic and acidic residues" evidence="1">
    <location>
        <begin position="1"/>
        <end position="28"/>
    </location>
</feature>